<dbReference type="Proteomes" id="UP000286271">
    <property type="component" value="Unassembled WGS sequence"/>
</dbReference>
<dbReference type="EMBL" id="QSIQ01000029">
    <property type="protein sequence ID" value="RHC99971.1"/>
    <property type="molecule type" value="Genomic_DNA"/>
</dbReference>
<reference evidence="13 14" key="3">
    <citation type="submission" date="2018-08" db="EMBL/GenBank/DDBJ databases">
        <title>A genome reference for cultivated species of the human gut microbiota.</title>
        <authorList>
            <person name="Zou Y."/>
            <person name="Xue W."/>
            <person name="Luo G."/>
        </authorList>
    </citation>
    <scope>NUCLEOTIDE SEQUENCE [LARGE SCALE GENOMIC DNA]</scope>
    <source>
        <strain evidence="6 16">AF24-4</strain>
        <strain evidence="5 15">AF28-15</strain>
        <strain evidence="9 17">AM27-11</strain>
        <strain evidence="8 13">AM32-8LB</strain>
        <strain evidence="7 14">AM42-1AC</strain>
    </source>
</reference>
<keyword evidence="1" id="KW-1133">Transmembrane helix</keyword>
<feature type="transmembrane region" description="Helical" evidence="1">
    <location>
        <begin position="23"/>
        <end position="45"/>
    </location>
</feature>
<dbReference type="EMBL" id="CVRS01000092">
    <property type="protein sequence ID" value="CRL41641.1"/>
    <property type="molecule type" value="Genomic_DNA"/>
</dbReference>
<evidence type="ECO:0000313" key="8">
    <source>
        <dbReference type="EMBL" id="RHC99971.1"/>
    </source>
</evidence>
<dbReference type="EMBL" id="CYYR01000004">
    <property type="protein sequence ID" value="CUN62555.1"/>
    <property type="molecule type" value="Genomic_DNA"/>
</dbReference>
<reference evidence="10" key="1">
    <citation type="submission" date="2015-05" db="EMBL/GenBank/DDBJ databases">
        <authorList>
            <consortium name="Pathogen Informatics"/>
        </authorList>
    </citation>
    <scope>NUCLEOTIDE SEQUENCE [LARGE SCALE GENOMIC DNA]</scope>
    <source>
        <strain evidence="4 11">2789STDY5608835</strain>
        <strain evidence="3 12">2789STDY5608887</strain>
        <strain evidence="10">L1-83</strain>
    </source>
</reference>
<evidence type="ECO:0000313" key="12">
    <source>
        <dbReference type="Proteomes" id="UP000095453"/>
    </source>
</evidence>
<dbReference type="EMBL" id="CYXX01000009">
    <property type="protein sequence ID" value="CUN00109.1"/>
    <property type="molecule type" value="Genomic_DNA"/>
</dbReference>
<keyword evidence="1" id="KW-0472">Membrane</keyword>
<evidence type="ECO:0000313" key="3">
    <source>
        <dbReference type="EMBL" id="CUN00109.1"/>
    </source>
</evidence>
<evidence type="ECO:0000313" key="10">
    <source>
        <dbReference type="Proteomes" id="UP000049828"/>
    </source>
</evidence>
<evidence type="ECO:0000313" key="4">
    <source>
        <dbReference type="EMBL" id="CUN62555.1"/>
    </source>
</evidence>
<dbReference type="AlphaFoldDB" id="A0A0M6WVC6"/>
<keyword evidence="1" id="KW-0812">Transmembrane</keyword>
<organism evidence="2 10">
    <name type="scientific">Roseburia inulinivorans</name>
    <dbReference type="NCBI Taxonomy" id="360807"/>
    <lineage>
        <taxon>Bacteria</taxon>
        <taxon>Bacillati</taxon>
        <taxon>Bacillota</taxon>
        <taxon>Clostridia</taxon>
        <taxon>Lachnospirales</taxon>
        <taxon>Lachnospiraceae</taxon>
        <taxon>Roseburia</taxon>
    </lineage>
</organism>
<dbReference type="STRING" id="360807.ERS852392_00932"/>
<sequence>MEFECTINRKSAKEIYKKTGKNVGITIIKIIFCFLAICLFLFLLIKDIAMILLLAGSLIATVIFLIIYYQRQLNMICPKKKDGSSEYLQKVAFLEDEIAVSGDLNNIVCKIAYKRIKKYYSSQHYYIFKTRGGLLFCVEKSKISPADREKLAELFRTKMPQLKIPWELQQSIYGR</sequence>
<evidence type="ECO:0000313" key="9">
    <source>
        <dbReference type="EMBL" id="RHE96716.1"/>
    </source>
</evidence>
<gene>
    <name evidence="9" type="ORF">DW707_10525</name>
    <name evidence="8" type="ORF">DW813_14190</name>
    <name evidence="7" type="ORF">DW914_18120</name>
    <name evidence="6" type="ORF">DWY29_02030</name>
    <name evidence="5" type="ORF">DWY96_06055</name>
    <name evidence="4" type="ORF">ERS852392_00932</name>
    <name evidence="3" type="ORF">ERS852444_01433</name>
    <name evidence="2" type="ORF">RIL183_06691</name>
</gene>
<accession>A0A0M6WVC6</accession>
<dbReference type="Proteomes" id="UP000283738">
    <property type="component" value="Unassembled WGS sequence"/>
</dbReference>
<evidence type="ECO:0000313" key="7">
    <source>
        <dbReference type="EMBL" id="RHA82568.1"/>
    </source>
</evidence>
<evidence type="ECO:0000313" key="16">
    <source>
        <dbReference type="Proteomes" id="UP000285820"/>
    </source>
</evidence>
<evidence type="ECO:0000313" key="13">
    <source>
        <dbReference type="Proteomes" id="UP000266391"/>
    </source>
</evidence>
<evidence type="ECO:0000313" key="11">
    <source>
        <dbReference type="Proteomes" id="UP000095395"/>
    </source>
</evidence>
<name>A0A0M6WVC6_9FIRM</name>
<dbReference type="Proteomes" id="UP000095453">
    <property type="component" value="Unassembled WGS sequence"/>
</dbReference>
<dbReference type="Proteomes" id="UP000283492">
    <property type="component" value="Unassembled WGS sequence"/>
</dbReference>
<dbReference type="EMBL" id="QRUN01000002">
    <property type="protein sequence ID" value="RGR70704.1"/>
    <property type="molecule type" value="Genomic_DNA"/>
</dbReference>
<dbReference type="RefSeq" id="WP_007882508.1">
    <property type="nucleotide sequence ID" value="NZ_CAKZTK010000054.1"/>
</dbReference>
<evidence type="ECO:0000313" key="6">
    <source>
        <dbReference type="EMBL" id="RGR70704.1"/>
    </source>
</evidence>
<evidence type="ECO:0000313" key="5">
    <source>
        <dbReference type="EMBL" id="RGQ51074.1"/>
    </source>
</evidence>
<dbReference type="Proteomes" id="UP000266391">
    <property type="component" value="Unassembled WGS sequence"/>
</dbReference>
<evidence type="ECO:0000313" key="15">
    <source>
        <dbReference type="Proteomes" id="UP000283738"/>
    </source>
</evidence>
<dbReference type="EMBL" id="QRTF01000010">
    <property type="protein sequence ID" value="RGQ51074.1"/>
    <property type="molecule type" value="Genomic_DNA"/>
</dbReference>
<evidence type="ECO:0000313" key="2">
    <source>
        <dbReference type="EMBL" id="CRL41641.1"/>
    </source>
</evidence>
<reference evidence="2" key="2">
    <citation type="submission" date="2015-05" db="EMBL/GenBank/DDBJ databases">
        <authorList>
            <person name="Wang D.B."/>
            <person name="Wang M."/>
        </authorList>
    </citation>
    <scope>NUCLEOTIDE SEQUENCE [LARGE SCALE GENOMIC DNA]</scope>
    <source>
        <strain evidence="2">L1-83</strain>
    </source>
</reference>
<dbReference type="Proteomes" id="UP000049828">
    <property type="component" value="Unassembled WGS sequence"/>
</dbReference>
<keyword evidence="10" id="KW-1185">Reference proteome</keyword>
<dbReference type="Proteomes" id="UP000095395">
    <property type="component" value="Unassembled WGS sequence"/>
</dbReference>
<protein>
    <submittedName>
        <fullName evidence="2">Uncharacterized protein</fullName>
    </submittedName>
</protein>
<evidence type="ECO:0000313" key="17">
    <source>
        <dbReference type="Proteomes" id="UP000286271"/>
    </source>
</evidence>
<dbReference type="Proteomes" id="UP000285820">
    <property type="component" value="Unassembled WGS sequence"/>
</dbReference>
<dbReference type="EMBL" id="QSKW01000016">
    <property type="protein sequence ID" value="RHE96716.1"/>
    <property type="molecule type" value="Genomic_DNA"/>
</dbReference>
<dbReference type="EMBL" id="QSFX01000052">
    <property type="protein sequence ID" value="RHA82568.1"/>
    <property type="molecule type" value="Genomic_DNA"/>
</dbReference>
<proteinExistence type="predicted"/>
<evidence type="ECO:0000256" key="1">
    <source>
        <dbReference type="SAM" id="Phobius"/>
    </source>
</evidence>
<evidence type="ECO:0000313" key="14">
    <source>
        <dbReference type="Proteomes" id="UP000283492"/>
    </source>
</evidence>
<feature type="transmembrane region" description="Helical" evidence="1">
    <location>
        <begin position="51"/>
        <end position="69"/>
    </location>
</feature>